<dbReference type="Proteomes" id="UP000644548">
    <property type="component" value="Unassembled WGS sequence"/>
</dbReference>
<sequence>MTRPPASTPWRLAVARWLGIYPTITTLLLILGPSLLGHYPTPLIALLLTALLVPLTHYVVFPLIERLSGGWVRFPSLHGAAHHRVALLVWAVTYPLITAVLLLVLPILAGRVPIPVLTLVVTLIAVPIQSLLILPRLMPRAMPWILAQRRPA</sequence>
<feature type="transmembrane region" description="Helical" evidence="1">
    <location>
        <begin position="43"/>
        <end position="64"/>
    </location>
</feature>
<dbReference type="EMBL" id="BMQN01000001">
    <property type="protein sequence ID" value="GGR84991.1"/>
    <property type="molecule type" value="Genomic_DNA"/>
</dbReference>
<proteinExistence type="predicted"/>
<keyword evidence="3" id="KW-1185">Reference proteome</keyword>
<reference evidence="3" key="1">
    <citation type="journal article" date="2019" name="Int. J. Syst. Evol. Microbiol.">
        <title>The Global Catalogue of Microorganisms (GCM) 10K type strain sequencing project: providing services to taxonomists for standard genome sequencing and annotation.</title>
        <authorList>
            <consortium name="The Broad Institute Genomics Platform"/>
            <consortium name="The Broad Institute Genome Sequencing Center for Infectious Disease"/>
            <person name="Wu L."/>
            <person name="Ma J."/>
        </authorList>
    </citation>
    <scope>NUCLEOTIDE SEQUENCE [LARGE SCALE GENOMIC DNA]</scope>
    <source>
        <strain evidence="3">JCM 31405</strain>
    </source>
</reference>
<accession>A0ABQ2S4G8</accession>
<name>A0ABQ2S4G8_9DEIO</name>
<keyword evidence="1" id="KW-0472">Membrane</keyword>
<dbReference type="RefSeq" id="WP_189071992.1">
    <property type="nucleotide sequence ID" value="NZ_BMQN01000001.1"/>
</dbReference>
<evidence type="ECO:0000313" key="3">
    <source>
        <dbReference type="Proteomes" id="UP000644548"/>
    </source>
</evidence>
<evidence type="ECO:0000313" key="2">
    <source>
        <dbReference type="EMBL" id="GGR84991.1"/>
    </source>
</evidence>
<keyword evidence="1" id="KW-0812">Transmembrane</keyword>
<feature type="transmembrane region" description="Helical" evidence="1">
    <location>
        <begin position="114"/>
        <end position="134"/>
    </location>
</feature>
<keyword evidence="1" id="KW-1133">Transmembrane helix</keyword>
<organism evidence="2 3">
    <name type="scientific">Deinococcus sedimenti</name>
    <dbReference type="NCBI Taxonomy" id="1867090"/>
    <lineage>
        <taxon>Bacteria</taxon>
        <taxon>Thermotogati</taxon>
        <taxon>Deinococcota</taxon>
        <taxon>Deinococci</taxon>
        <taxon>Deinococcales</taxon>
        <taxon>Deinococcaceae</taxon>
        <taxon>Deinococcus</taxon>
    </lineage>
</organism>
<feature type="transmembrane region" description="Helical" evidence="1">
    <location>
        <begin position="85"/>
        <end position="108"/>
    </location>
</feature>
<gene>
    <name evidence="2" type="ORF">GCM10008960_10010</name>
</gene>
<evidence type="ECO:0000256" key="1">
    <source>
        <dbReference type="SAM" id="Phobius"/>
    </source>
</evidence>
<comment type="caution">
    <text evidence="2">The sequence shown here is derived from an EMBL/GenBank/DDBJ whole genome shotgun (WGS) entry which is preliminary data.</text>
</comment>
<protein>
    <submittedName>
        <fullName evidence="2">Uncharacterized protein</fullName>
    </submittedName>
</protein>
<feature type="transmembrane region" description="Helical" evidence="1">
    <location>
        <begin position="12"/>
        <end position="31"/>
    </location>
</feature>